<accession>A0AAV0VXE8</accession>
<name>A0AAV0VXE8_9HEMI</name>
<gene>
    <name evidence="1" type="ORF">MEUPH1_LOCUS4993</name>
</gene>
<organism evidence="1 2">
    <name type="scientific">Macrosiphum euphorbiae</name>
    <name type="common">potato aphid</name>
    <dbReference type="NCBI Taxonomy" id="13131"/>
    <lineage>
        <taxon>Eukaryota</taxon>
        <taxon>Metazoa</taxon>
        <taxon>Ecdysozoa</taxon>
        <taxon>Arthropoda</taxon>
        <taxon>Hexapoda</taxon>
        <taxon>Insecta</taxon>
        <taxon>Pterygota</taxon>
        <taxon>Neoptera</taxon>
        <taxon>Paraneoptera</taxon>
        <taxon>Hemiptera</taxon>
        <taxon>Sternorrhyncha</taxon>
        <taxon>Aphidomorpha</taxon>
        <taxon>Aphidoidea</taxon>
        <taxon>Aphididae</taxon>
        <taxon>Macrosiphini</taxon>
        <taxon>Macrosiphum</taxon>
    </lineage>
</organism>
<evidence type="ECO:0000313" key="1">
    <source>
        <dbReference type="EMBL" id="CAI6348300.1"/>
    </source>
</evidence>
<keyword evidence="2" id="KW-1185">Reference proteome</keyword>
<dbReference type="EMBL" id="CARXXK010000001">
    <property type="protein sequence ID" value="CAI6348300.1"/>
    <property type="molecule type" value="Genomic_DNA"/>
</dbReference>
<comment type="caution">
    <text evidence="1">The sequence shown here is derived from an EMBL/GenBank/DDBJ whole genome shotgun (WGS) entry which is preliminary data.</text>
</comment>
<reference evidence="1 2" key="1">
    <citation type="submission" date="2023-01" db="EMBL/GenBank/DDBJ databases">
        <authorList>
            <person name="Whitehead M."/>
        </authorList>
    </citation>
    <scope>NUCLEOTIDE SEQUENCE [LARGE SCALE GENOMIC DNA]</scope>
</reference>
<evidence type="ECO:0000313" key="2">
    <source>
        <dbReference type="Proteomes" id="UP001160148"/>
    </source>
</evidence>
<proteinExistence type="predicted"/>
<dbReference type="AlphaFoldDB" id="A0AAV0VXE8"/>
<protein>
    <submittedName>
        <fullName evidence="1">Uncharacterized protein</fullName>
    </submittedName>
</protein>
<sequence>MVRIYEDYKEGIDILDMDIPTLPPRAISFWAKKSEVISPNHVGVIEVRMMLIYMLKLRLETIVAFQVVS</sequence>
<dbReference type="Proteomes" id="UP001160148">
    <property type="component" value="Unassembled WGS sequence"/>
</dbReference>